<proteinExistence type="predicted"/>
<keyword evidence="2" id="KW-0732">Signal</keyword>
<feature type="signal peptide" evidence="2">
    <location>
        <begin position="1"/>
        <end position="22"/>
    </location>
</feature>
<organism evidence="3">
    <name type="scientific">uncultured Sulfurovum sp</name>
    <dbReference type="NCBI Taxonomy" id="269237"/>
    <lineage>
        <taxon>Bacteria</taxon>
        <taxon>Pseudomonadati</taxon>
        <taxon>Campylobacterota</taxon>
        <taxon>Epsilonproteobacteria</taxon>
        <taxon>Campylobacterales</taxon>
        <taxon>Sulfurovaceae</taxon>
        <taxon>Sulfurovum</taxon>
        <taxon>environmental samples</taxon>
    </lineage>
</organism>
<name>A0A6S6SVD4_9BACT</name>
<feature type="compositionally biased region" description="Polar residues" evidence="1">
    <location>
        <begin position="539"/>
        <end position="555"/>
    </location>
</feature>
<feature type="chain" id="PRO_5027918134" description="Lipoprotein" evidence="2">
    <location>
        <begin position="23"/>
        <end position="565"/>
    </location>
</feature>
<reference evidence="3" key="1">
    <citation type="submission" date="2020-01" db="EMBL/GenBank/DDBJ databases">
        <authorList>
            <person name="Meier V. D."/>
            <person name="Meier V D."/>
        </authorList>
    </citation>
    <scope>NUCLEOTIDE SEQUENCE</scope>
    <source>
        <strain evidence="3">HLG_WM_MAG_06</strain>
    </source>
</reference>
<gene>
    <name evidence="3" type="ORF">HELGO_WM5577</name>
</gene>
<accession>A0A6S6SVD4</accession>
<dbReference type="EMBL" id="CACVAP010000068">
    <property type="protein sequence ID" value="CAA6812499.1"/>
    <property type="molecule type" value="Genomic_DNA"/>
</dbReference>
<sequence>MLKKVYKTLSFSFLLFFIIACTGNENQLTPIGEGSKIQGTVTYDRVPVHVDASGSARLNYAQTYAGTGKYLLIKAIDGNGQTVATTSTNAKGEYVLYVPENTDVKVRVYARMFKEDSWDLAVVDNTNNQSMYVIEGALQSSGSTGTIRDLHAASGWDGQSYSMSRDAAPFAILDSINTIMQKVVQANPSIQFPHLLINWSVNNVSVGGETSLGQIGTSSYTSDNGHMWILGDANSDTDEYDDHIIIHEWSHFFEDKFSRSDSIGGGHSSGDALDIRVAFGEGFANAMSAIATDNPIYFDTSGYNQASGWYMNIESSHQENPGWFSEASVQRILYDIYDADNDGADQINLGFKPIFNAMIDKERHTKAFTSIFTFINALKSENSSDASQIDQVVASEQINTIHDEYGNYRSNTANGIFTTPLYRTLEVGKWVNQCNKNTYGVYNKLGNRTYLKVNISNSGIYTFGAKPYGSSYGDPEIVIYKAEYPYEVTGMSPLEGSSSDALTMDLQAGEYMIEVYDASYSNSCFVINLEQGYNNQYTGKMTKGTNSSKPIFNNQRRPERRPQSK</sequence>
<dbReference type="AlphaFoldDB" id="A0A6S6SVD4"/>
<evidence type="ECO:0000313" key="3">
    <source>
        <dbReference type="EMBL" id="CAA6812499.1"/>
    </source>
</evidence>
<evidence type="ECO:0000256" key="1">
    <source>
        <dbReference type="SAM" id="MobiDB-lite"/>
    </source>
</evidence>
<evidence type="ECO:0000256" key="2">
    <source>
        <dbReference type="SAM" id="SignalP"/>
    </source>
</evidence>
<feature type="region of interest" description="Disordered" evidence="1">
    <location>
        <begin position="539"/>
        <end position="565"/>
    </location>
</feature>
<feature type="compositionally biased region" description="Basic and acidic residues" evidence="1">
    <location>
        <begin position="556"/>
        <end position="565"/>
    </location>
</feature>
<protein>
    <recommendedName>
        <fullName evidence="4">Lipoprotein</fullName>
    </recommendedName>
</protein>
<evidence type="ECO:0008006" key="4">
    <source>
        <dbReference type="Google" id="ProtNLM"/>
    </source>
</evidence>
<dbReference type="PROSITE" id="PS51257">
    <property type="entry name" value="PROKAR_LIPOPROTEIN"/>
    <property type="match status" value="1"/>
</dbReference>